<dbReference type="RefSeq" id="WP_345069633.1">
    <property type="nucleotide sequence ID" value="NZ_BAABCN010000017.1"/>
</dbReference>
<dbReference type="InterPro" id="IPR012878">
    <property type="entry name" value="Beta-AFase-like_GH127_cat"/>
</dbReference>
<dbReference type="PANTHER" id="PTHR43465:SF2">
    <property type="entry name" value="DUF1680 DOMAIN PROTEIN (AFU_ORTHOLOGUE AFUA_1G08910)"/>
    <property type="match status" value="1"/>
</dbReference>
<dbReference type="InterPro" id="IPR049049">
    <property type="entry name" value="Beta-AFase-like_GH127_C"/>
</dbReference>
<dbReference type="Pfam" id="PF07944">
    <property type="entry name" value="Beta-AFase-like_GH127_cat"/>
    <property type="match status" value="1"/>
</dbReference>
<evidence type="ECO:0000313" key="5">
    <source>
        <dbReference type="Proteomes" id="UP001501803"/>
    </source>
</evidence>
<dbReference type="PANTHER" id="PTHR43465">
    <property type="entry name" value="DUF1680 DOMAIN PROTEIN (AFU_ORTHOLOGUE AFUA_1G08910)"/>
    <property type="match status" value="1"/>
</dbReference>
<dbReference type="SUPFAM" id="SSF48208">
    <property type="entry name" value="Six-hairpin glycosidases"/>
    <property type="match status" value="1"/>
</dbReference>
<sequence length="653" mass="70151">MSSTAELIDRAQNLAAAAGRPVEPSHGRLNPLGLREVRIEGGFWGERQELNAGAIIEHCEHWVDKMGWVDNFDAAVEGRLPADRTGREFADSDVYKLIEAMAWEIGRTNDSAMDARLRALVARIAPVQEEDGYLNTHFGRPGQAAKYSDLQWGHELYCYGHLLQAAVARGRTVGDDQLVQIARRAADHVCEVFGVGGIESVCGHPEIETALVEFSRYTGDPRYLEQARLFVERRGHGVLGDIEFGRSYYQDDVPVRDATVMAGHSVRAMYLAAGAIDVAVETDDEDLVSAIIGQLSETLAKRTYITGGMGAHHEGESFGADFELPSDRAYSETCAGVGSIMLNYRLLLATGDSAYADVIERTLFNVVAASPAADGRSFFYTNTLHQREPGSVPSGDEASPRASSSLRAPWFDVSCCPTNVARTLASLGAYLATSSADGLQIHQYAGGAITAPVAGGTVGVTVSTEYPVQGLVRVEVTDTVEGEWELTLRVPGWASVGATLTENGETRAVEPGAVSIRREFAVGEVIELSLPMAARWSAPDPRIDALRGQLAVERGPLVLCLESTDAPGITSVNEARILTELLDRTDEGEGVTVALREVTVADSGWPYGTGAVAGDDAPVTRAALRPYYSWANRGPSTMRIWLPVVGSDSVVPA</sequence>
<proteinExistence type="predicted"/>
<evidence type="ECO:0000259" key="1">
    <source>
        <dbReference type="Pfam" id="PF07944"/>
    </source>
</evidence>
<evidence type="ECO:0000259" key="3">
    <source>
        <dbReference type="Pfam" id="PF20737"/>
    </source>
</evidence>
<dbReference type="Pfam" id="PF20736">
    <property type="entry name" value="Glyco_hydro127M"/>
    <property type="match status" value="1"/>
</dbReference>
<dbReference type="EMBL" id="BAABCN010000017">
    <property type="protein sequence ID" value="GAA3894316.1"/>
    <property type="molecule type" value="Genomic_DNA"/>
</dbReference>
<comment type="caution">
    <text evidence="4">The sequence shown here is derived from an EMBL/GenBank/DDBJ whole genome shotgun (WGS) entry which is preliminary data.</text>
</comment>
<keyword evidence="4" id="KW-0378">Hydrolase</keyword>
<organism evidence="4 5">
    <name type="scientific">Leifsonia kafniensis</name>
    <dbReference type="NCBI Taxonomy" id="475957"/>
    <lineage>
        <taxon>Bacteria</taxon>
        <taxon>Bacillati</taxon>
        <taxon>Actinomycetota</taxon>
        <taxon>Actinomycetes</taxon>
        <taxon>Micrococcales</taxon>
        <taxon>Microbacteriaceae</taxon>
        <taxon>Leifsonia</taxon>
    </lineage>
</organism>
<dbReference type="Proteomes" id="UP001501803">
    <property type="component" value="Unassembled WGS sequence"/>
</dbReference>
<gene>
    <name evidence="4" type="ORF">GCM10022381_39940</name>
</gene>
<dbReference type="InterPro" id="IPR049046">
    <property type="entry name" value="Beta-AFase-like_GH127_middle"/>
</dbReference>
<evidence type="ECO:0000259" key="2">
    <source>
        <dbReference type="Pfam" id="PF20736"/>
    </source>
</evidence>
<dbReference type="InterPro" id="IPR008928">
    <property type="entry name" value="6-hairpin_glycosidase_sf"/>
</dbReference>
<name>A0ABP7L507_9MICO</name>
<reference evidence="5" key="1">
    <citation type="journal article" date="2019" name="Int. J. Syst. Evol. Microbiol.">
        <title>The Global Catalogue of Microorganisms (GCM) 10K type strain sequencing project: providing services to taxonomists for standard genome sequencing and annotation.</title>
        <authorList>
            <consortium name="The Broad Institute Genomics Platform"/>
            <consortium name="The Broad Institute Genome Sequencing Center for Infectious Disease"/>
            <person name="Wu L."/>
            <person name="Ma J."/>
        </authorList>
    </citation>
    <scope>NUCLEOTIDE SEQUENCE [LARGE SCALE GENOMIC DNA]</scope>
    <source>
        <strain evidence="5">JCM 17021</strain>
    </source>
</reference>
<accession>A0ABP7L507</accession>
<feature type="domain" description="Non-reducing end beta-L-arabinofuranosidase-like GH127 middle" evidence="2">
    <location>
        <begin position="439"/>
        <end position="532"/>
    </location>
</feature>
<keyword evidence="5" id="KW-1185">Reference proteome</keyword>
<dbReference type="GO" id="GO:0016787">
    <property type="term" value="F:hydrolase activity"/>
    <property type="evidence" value="ECO:0007669"/>
    <property type="project" value="UniProtKB-KW"/>
</dbReference>
<evidence type="ECO:0000313" key="4">
    <source>
        <dbReference type="EMBL" id="GAA3894316.1"/>
    </source>
</evidence>
<dbReference type="Pfam" id="PF20737">
    <property type="entry name" value="Glyco_hydro127C"/>
    <property type="match status" value="1"/>
</dbReference>
<dbReference type="InterPro" id="IPR049174">
    <property type="entry name" value="Beta-AFase-like"/>
</dbReference>
<feature type="domain" description="Non-reducing end beta-L-arabinofuranosidase-like GH127 C-terminal" evidence="3">
    <location>
        <begin position="536"/>
        <end position="643"/>
    </location>
</feature>
<protein>
    <submittedName>
        <fullName evidence="4">Glycoside hydrolase family 127 protein</fullName>
    </submittedName>
</protein>
<feature type="domain" description="Non-reducing end beta-L-arabinofuranosidase-like GH127 catalytic" evidence="1">
    <location>
        <begin position="36"/>
        <end position="428"/>
    </location>
</feature>